<evidence type="ECO:0000313" key="2">
    <source>
        <dbReference type="EMBL" id="SDS95727.1"/>
    </source>
</evidence>
<sequence>MYRRTVMRLADAGKCPNGVRLPRNGRPIPEGNETKLHLADLS</sequence>
<reference evidence="2 3" key="1">
    <citation type="submission" date="2016-10" db="EMBL/GenBank/DDBJ databases">
        <authorList>
            <person name="de Groot N.N."/>
        </authorList>
    </citation>
    <scope>NUCLEOTIDE SEQUENCE [LARGE SCALE GENOMIC DNA]</scope>
    <source>
        <strain evidence="2 3">DSM 22024</strain>
    </source>
</reference>
<accession>A0A1H1WEP2</accession>
<organism evidence="2 3">
    <name type="scientific">Actinopolymorpha singaporensis</name>
    <dbReference type="NCBI Taxonomy" id="117157"/>
    <lineage>
        <taxon>Bacteria</taxon>
        <taxon>Bacillati</taxon>
        <taxon>Actinomycetota</taxon>
        <taxon>Actinomycetes</taxon>
        <taxon>Propionibacteriales</taxon>
        <taxon>Actinopolymorphaceae</taxon>
        <taxon>Actinopolymorpha</taxon>
    </lineage>
</organism>
<proteinExistence type="predicted"/>
<protein>
    <submittedName>
        <fullName evidence="2">Uncharacterized protein</fullName>
    </submittedName>
</protein>
<name>A0A1H1WEP2_9ACTN</name>
<dbReference type="EMBL" id="LT629732">
    <property type="protein sequence ID" value="SDS95727.1"/>
    <property type="molecule type" value="Genomic_DNA"/>
</dbReference>
<feature type="region of interest" description="Disordered" evidence="1">
    <location>
        <begin position="17"/>
        <end position="42"/>
    </location>
</feature>
<keyword evidence="3" id="KW-1185">Reference proteome</keyword>
<dbReference type="AlphaFoldDB" id="A0A1H1WEP2"/>
<evidence type="ECO:0000256" key="1">
    <source>
        <dbReference type="SAM" id="MobiDB-lite"/>
    </source>
</evidence>
<evidence type="ECO:0000313" key="3">
    <source>
        <dbReference type="Proteomes" id="UP000198983"/>
    </source>
</evidence>
<feature type="compositionally biased region" description="Basic and acidic residues" evidence="1">
    <location>
        <begin position="32"/>
        <end position="42"/>
    </location>
</feature>
<gene>
    <name evidence="2" type="ORF">SAMN04489717_4489</name>
</gene>
<dbReference type="Proteomes" id="UP000198983">
    <property type="component" value="Chromosome I"/>
</dbReference>
<dbReference type="STRING" id="117157.SAMN04489717_4489"/>